<name>A0AAV4NSW4_CAEEX</name>
<proteinExistence type="predicted"/>
<evidence type="ECO:0000313" key="1">
    <source>
        <dbReference type="EMBL" id="GIX86699.1"/>
    </source>
</evidence>
<keyword evidence="2" id="KW-1185">Reference proteome</keyword>
<comment type="caution">
    <text evidence="1">The sequence shown here is derived from an EMBL/GenBank/DDBJ whole genome shotgun (WGS) entry which is preliminary data.</text>
</comment>
<organism evidence="1 2">
    <name type="scientific">Caerostris extrusa</name>
    <name type="common">Bark spider</name>
    <name type="synonym">Caerostris bankana</name>
    <dbReference type="NCBI Taxonomy" id="172846"/>
    <lineage>
        <taxon>Eukaryota</taxon>
        <taxon>Metazoa</taxon>
        <taxon>Ecdysozoa</taxon>
        <taxon>Arthropoda</taxon>
        <taxon>Chelicerata</taxon>
        <taxon>Arachnida</taxon>
        <taxon>Araneae</taxon>
        <taxon>Araneomorphae</taxon>
        <taxon>Entelegynae</taxon>
        <taxon>Araneoidea</taxon>
        <taxon>Araneidae</taxon>
        <taxon>Caerostris</taxon>
    </lineage>
</organism>
<evidence type="ECO:0000313" key="2">
    <source>
        <dbReference type="Proteomes" id="UP001054945"/>
    </source>
</evidence>
<dbReference type="Proteomes" id="UP001054945">
    <property type="component" value="Unassembled WGS sequence"/>
</dbReference>
<gene>
    <name evidence="1" type="ORF">CEXT_488681</name>
</gene>
<dbReference type="EMBL" id="BPLR01021162">
    <property type="protein sequence ID" value="GIX86699.1"/>
    <property type="molecule type" value="Genomic_DNA"/>
</dbReference>
<sequence>MVLLVQELSLLYTSLSSLYTSLSSSLYQSVVLSIPVMRKRCHRKCVSRSVSGCPVGEGGEGEEDGQDFRVMTTLSPAYAQNRFSMDTLKGRTISGHSTIAAVRFRSLSAVSLPCHEFGCSNFALHGFNLQLYRRGYLVLE</sequence>
<protein>
    <submittedName>
        <fullName evidence="1">Uncharacterized protein</fullName>
    </submittedName>
</protein>
<accession>A0AAV4NSW4</accession>
<reference evidence="1 2" key="1">
    <citation type="submission" date="2021-06" db="EMBL/GenBank/DDBJ databases">
        <title>Caerostris extrusa draft genome.</title>
        <authorList>
            <person name="Kono N."/>
            <person name="Arakawa K."/>
        </authorList>
    </citation>
    <scope>NUCLEOTIDE SEQUENCE [LARGE SCALE GENOMIC DNA]</scope>
</reference>
<dbReference type="AlphaFoldDB" id="A0AAV4NSW4"/>